<dbReference type="AlphaFoldDB" id="A0A9D2KNR2"/>
<dbReference type="InterPro" id="IPR003724">
    <property type="entry name" value="CblAdoTrfase_CobA"/>
</dbReference>
<dbReference type="GO" id="GO:0008817">
    <property type="term" value="F:corrinoid adenosyltransferase activity"/>
    <property type="evidence" value="ECO:0007669"/>
    <property type="project" value="InterPro"/>
</dbReference>
<comment type="caution">
    <text evidence="1">The sequence shown here is derived from an EMBL/GenBank/DDBJ whole genome shotgun (WGS) entry which is preliminary data.</text>
</comment>
<dbReference type="EMBL" id="DWZA01000088">
    <property type="protein sequence ID" value="HJA71858.1"/>
    <property type="molecule type" value="Genomic_DNA"/>
</dbReference>
<dbReference type="Gene3D" id="3.40.50.300">
    <property type="entry name" value="P-loop containing nucleotide triphosphate hydrolases"/>
    <property type="match status" value="1"/>
</dbReference>
<organism evidence="1 2">
    <name type="scientific">Candidatus Lachnoclostridium stercoravium</name>
    <dbReference type="NCBI Taxonomy" id="2838633"/>
    <lineage>
        <taxon>Bacteria</taxon>
        <taxon>Bacillati</taxon>
        <taxon>Bacillota</taxon>
        <taxon>Clostridia</taxon>
        <taxon>Lachnospirales</taxon>
        <taxon>Lachnospiraceae</taxon>
    </lineage>
</organism>
<evidence type="ECO:0000313" key="1">
    <source>
        <dbReference type="EMBL" id="HJA71858.1"/>
    </source>
</evidence>
<dbReference type="PANTHER" id="PTHR46638">
    <property type="entry name" value="CORRINOID ADENOSYLTRANSFERASE"/>
    <property type="match status" value="1"/>
</dbReference>
<dbReference type="PANTHER" id="PTHR46638:SF1">
    <property type="entry name" value="CORRINOID ADENOSYLTRANSFERASE"/>
    <property type="match status" value="1"/>
</dbReference>
<protein>
    <submittedName>
        <fullName evidence="1">Cob(I)yrinic acid a,c-diamide adenosyltransferase</fullName>
    </submittedName>
</protein>
<evidence type="ECO:0000313" key="2">
    <source>
        <dbReference type="Proteomes" id="UP000823900"/>
    </source>
</evidence>
<proteinExistence type="predicted"/>
<name>A0A9D2KNR2_9FIRM</name>
<gene>
    <name evidence="1" type="ORF">IAA07_09840</name>
</gene>
<dbReference type="Proteomes" id="UP000823900">
    <property type="component" value="Unassembled WGS sequence"/>
</dbReference>
<dbReference type="GO" id="GO:0005524">
    <property type="term" value="F:ATP binding"/>
    <property type="evidence" value="ECO:0007669"/>
    <property type="project" value="InterPro"/>
</dbReference>
<dbReference type="InterPro" id="IPR027417">
    <property type="entry name" value="P-loop_NTPase"/>
</dbReference>
<dbReference type="GO" id="GO:0009236">
    <property type="term" value="P:cobalamin biosynthetic process"/>
    <property type="evidence" value="ECO:0007669"/>
    <property type="project" value="InterPro"/>
</dbReference>
<reference evidence="1" key="2">
    <citation type="submission" date="2021-04" db="EMBL/GenBank/DDBJ databases">
        <authorList>
            <person name="Gilroy R."/>
        </authorList>
    </citation>
    <scope>NUCLEOTIDE SEQUENCE</scope>
    <source>
        <strain evidence="1">CHK178-16964</strain>
    </source>
</reference>
<accession>A0A9D2KNR2</accession>
<reference evidence="1" key="1">
    <citation type="journal article" date="2021" name="PeerJ">
        <title>Extensive microbial diversity within the chicken gut microbiome revealed by metagenomics and culture.</title>
        <authorList>
            <person name="Gilroy R."/>
            <person name="Ravi A."/>
            <person name="Getino M."/>
            <person name="Pursley I."/>
            <person name="Horton D.L."/>
            <person name="Alikhan N.F."/>
            <person name="Baker D."/>
            <person name="Gharbi K."/>
            <person name="Hall N."/>
            <person name="Watson M."/>
            <person name="Adriaenssens E.M."/>
            <person name="Foster-Nyarko E."/>
            <person name="Jarju S."/>
            <person name="Secka A."/>
            <person name="Antonio M."/>
            <person name="Oren A."/>
            <person name="Chaudhuri R.R."/>
            <person name="La Ragione R."/>
            <person name="Hildebrand F."/>
            <person name="Pallen M.J."/>
        </authorList>
    </citation>
    <scope>NUCLEOTIDE SEQUENCE</scope>
    <source>
        <strain evidence="1">CHK178-16964</strain>
    </source>
</reference>
<dbReference type="SUPFAM" id="SSF52540">
    <property type="entry name" value="P-loop containing nucleoside triphosphate hydrolases"/>
    <property type="match status" value="1"/>
</dbReference>
<dbReference type="Pfam" id="PF02572">
    <property type="entry name" value="CobA_CobO_BtuR"/>
    <property type="match status" value="1"/>
</dbReference>
<sequence>MDKNRVCVICGFGRGKTAAALGRAIQELNNGKSVIMIQFMKGTLHLADDDFLKRLEPEMKVFRFEKLAVPFEQLSEQERSEEIGNIKNGLNFANKVLATGECDVLILDEILGLLDHQIISVDDIRTMIANGEDDMELILTGQKLTEGLAGCVGEVTTIQRAEVDNQ</sequence>